<name>A0ACC2PEB8_9HYME</name>
<comment type="caution">
    <text evidence="1">The sequence shown here is derived from an EMBL/GenBank/DDBJ whole genome shotgun (WGS) entry which is preliminary data.</text>
</comment>
<proteinExistence type="predicted"/>
<dbReference type="EMBL" id="CM056741">
    <property type="protein sequence ID" value="KAJ8681818.1"/>
    <property type="molecule type" value="Genomic_DNA"/>
</dbReference>
<dbReference type="Proteomes" id="UP001239111">
    <property type="component" value="Chromosome 1"/>
</dbReference>
<accession>A0ACC2PEB8</accession>
<evidence type="ECO:0000313" key="1">
    <source>
        <dbReference type="EMBL" id="KAJ8681818.1"/>
    </source>
</evidence>
<evidence type="ECO:0000313" key="2">
    <source>
        <dbReference type="Proteomes" id="UP001239111"/>
    </source>
</evidence>
<keyword evidence="2" id="KW-1185">Reference proteome</keyword>
<protein>
    <submittedName>
        <fullName evidence="1">Uncharacterized protein</fullName>
    </submittedName>
</protein>
<sequence>MKTEIQELKNTKAGCTARAAQGCGKDMKAPPPSDKYVRDRAEISGLEQSTIELTAEAINVMKDSMDSSKEQGKDVSLIAIKRALSKVPASTFLECINGIQAIIDSFLKDA</sequence>
<reference evidence="1" key="1">
    <citation type="submission" date="2023-04" db="EMBL/GenBank/DDBJ databases">
        <title>A chromosome-level genome assembly of the parasitoid wasp Eretmocerus hayati.</title>
        <authorList>
            <person name="Zhong Y."/>
            <person name="Liu S."/>
            <person name="Liu Y."/>
        </authorList>
    </citation>
    <scope>NUCLEOTIDE SEQUENCE</scope>
    <source>
        <strain evidence="1">ZJU_SS_LIU_2023</strain>
    </source>
</reference>
<organism evidence="1 2">
    <name type="scientific">Eretmocerus hayati</name>
    <dbReference type="NCBI Taxonomy" id="131215"/>
    <lineage>
        <taxon>Eukaryota</taxon>
        <taxon>Metazoa</taxon>
        <taxon>Ecdysozoa</taxon>
        <taxon>Arthropoda</taxon>
        <taxon>Hexapoda</taxon>
        <taxon>Insecta</taxon>
        <taxon>Pterygota</taxon>
        <taxon>Neoptera</taxon>
        <taxon>Endopterygota</taxon>
        <taxon>Hymenoptera</taxon>
        <taxon>Apocrita</taxon>
        <taxon>Proctotrupomorpha</taxon>
        <taxon>Chalcidoidea</taxon>
        <taxon>Aphelinidae</taxon>
        <taxon>Aphelininae</taxon>
        <taxon>Eretmocerus</taxon>
    </lineage>
</organism>
<gene>
    <name evidence="1" type="ORF">QAD02_017610</name>
</gene>